<dbReference type="Pfam" id="PF00642">
    <property type="entry name" value="zf-CCCH"/>
    <property type="match status" value="1"/>
</dbReference>
<dbReference type="Pfam" id="PF23182">
    <property type="entry name" value="PABC_AtC3H46"/>
    <property type="match status" value="1"/>
</dbReference>
<dbReference type="SMART" id="SM00356">
    <property type="entry name" value="ZnF_C3H1"/>
    <property type="match status" value="1"/>
</dbReference>
<keyword evidence="1 7" id="KW-0479">Metal-binding</keyword>
<evidence type="ECO:0000259" key="9">
    <source>
        <dbReference type="PROSITE" id="PS50102"/>
    </source>
</evidence>
<accession>A0A7J7CP78</accession>
<dbReference type="EMBL" id="JAAARO010000015">
    <property type="protein sequence ID" value="KAF5735808.1"/>
    <property type="molecule type" value="Genomic_DNA"/>
</dbReference>
<dbReference type="FunCoup" id="A0A7J7CP78">
    <property type="interactions" value="1217"/>
</dbReference>
<feature type="compositionally biased region" description="Polar residues" evidence="8">
    <location>
        <begin position="87"/>
        <end position="97"/>
    </location>
</feature>
<dbReference type="Gene3D" id="3.30.70.330">
    <property type="match status" value="1"/>
</dbReference>
<feature type="region of interest" description="Disordered" evidence="8">
    <location>
        <begin position="565"/>
        <end position="600"/>
    </location>
</feature>
<keyword evidence="4 6" id="KW-0694">RNA-binding</keyword>
<dbReference type="InterPro" id="IPR000504">
    <property type="entry name" value="RRM_dom"/>
</dbReference>
<dbReference type="GO" id="GO:0008270">
    <property type="term" value="F:zinc ion binding"/>
    <property type="evidence" value="ECO:0007669"/>
    <property type="project" value="UniProtKB-KW"/>
</dbReference>
<dbReference type="AlphaFoldDB" id="A0A7J7CP78"/>
<evidence type="ECO:0000259" key="10">
    <source>
        <dbReference type="PROSITE" id="PS50103"/>
    </source>
</evidence>
<dbReference type="SMART" id="SM00360">
    <property type="entry name" value="RRM"/>
    <property type="match status" value="1"/>
</dbReference>
<evidence type="ECO:0000256" key="3">
    <source>
        <dbReference type="ARBA" id="ARBA00022833"/>
    </source>
</evidence>
<dbReference type="FunFam" id="3.30.70.330:FF:000678">
    <property type="entry name" value="zinc finger CCCH domain-containing protein 53-like isoform X2"/>
    <property type="match status" value="1"/>
</dbReference>
<proteinExistence type="predicted"/>
<feature type="compositionally biased region" description="Low complexity" evidence="8">
    <location>
        <begin position="98"/>
        <end position="115"/>
    </location>
</feature>
<evidence type="ECO:0000313" key="11">
    <source>
        <dbReference type="EMBL" id="KAF5735808.1"/>
    </source>
</evidence>
<evidence type="ECO:0000256" key="1">
    <source>
        <dbReference type="ARBA" id="ARBA00022723"/>
    </source>
</evidence>
<feature type="compositionally biased region" description="Basic and acidic residues" evidence="8">
    <location>
        <begin position="581"/>
        <end position="600"/>
    </location>
</feature>
<dbReference type="Proteomes" id="UP000593562">
    <property type="component" value="Unassembled WGS sequence"/>
</dbReference>
<dbReference type="InterPro" id="IPR056276">
    <property type="entry name" value="AtC3H46-like_PABC-like"/>
</dbReference>
<dbReference type="PROSITE" id="PS50103">
    <property type="entry name" value="ZF_C3H1"/>
    <property type="match status" value="1"/>
</dbReference>
<protein>
    <submittedName>
        <fullName evidence="11">Zinc finger CCCH domain-containing protein 55-like</fullName>
    </submittedName>
</protein>
<evidence type="ECO:0000256" key="2">
    <source>
        <dbReference type="ARBA" id="ARBA00022771"/>
    </source>
</evidence>
<dbReference type="InterPro" id="IPR000571">
    <property type="entry name" value="Znf_CCCH"/>
</dbReference>
<evidence type="ECO:0000313" key="12">
    <source>
        <dbReference type="Proteomes" id="UP000593562"/>
    </source>
</evidence>
<dbReference type="Gene3D" id="4.10.1000.10">
    <property type="entry name" value="Zinc finger, CCCH-type"/>
    <property type="match status" value="1"/>
</dbReference>
<feature type="zinc finger region" description="C3H1-type" evidence="7">
    <location>
        <begin position="223"/>
        <end position="250"/>
    </location>
</feature>
<dbReference type="PANTHER" id="PTHR24009:SF20">
    <property type="entry name" value="RNA-BINDING (RRM_RBD_RNP MOTIFS) FAMILY PROTEIN"/>
    <property type="match status" value="1"/>
</dbReference>
<keyword evidence="3 7" id="KW-0862">Zinc</keyword>
<dbReference type="SUPFAM" id="SSF90229">
    <property type="entry name" value="CCCH zinc finger"/>
    <property type="match status" value="1"/>
</dbReference>
<dbReference type="GO" id="GO:0003723">
    <property type="term" value="F:RNA binding"/>
    <property type="evidence" value="ECO:0007669"/>
    <property type="project" value="UniProtKB-UniRule"/>
</dbReference>
<comment type="caution">
    <text evidence="11">The sequence shown here is derived from an EMBL/GenBank/DDBJ whole genome shotgun (WGS) entry which is preliminary data.</text>
</comment>
<dbReference type="GO" id="GO:0003677">
    <property type="term" value="F:DNA binding"/>
    <property type="evidence" value="ECO:0007669"/>
    <property type="project" value="UniProtKB-KW"/>
</dbReference>
<dbReference type="InterPro" id="IPR034365">
    <property type="entry name" value="AtC3H46-like_RRM"/>
</dbReference>
<evidence type="ECO:0000256" key="4">
    <source>
        <dbReference type="ARBA" id="ARBA00022884"/>
    </source>
</evidence>
<feature type="domain" description="RRM" evidence="9">
    <location>
        <begin position="360"/>
        <end position="436"/>
    </location>
</feature>
<keyword evidence="5" id="KW-0238">DNA-binding</keyword>
<evidence type="ECO:0000256" key="5">
    <source>
        <dbReference type="ARBA" id="ARBA00023125"/>
    </source>
</evidence>
<feature type="region of interest" description="Disordered" evidence="8">
    <location>
        <begin position="65"/>
        <end position="115"/>
    </location>
</feature>
<dbReference type="InterPro" id="IPR012677">
    <property type="entry name" value="Nucleotide-bd_a/b_plait_sf"/>
</dbReference>
<dbReference type="CDD" id="cd12458">
    <property type="entry name" value="RRM_AtC3H46_like"/>
    <property type="match status" value="1"/>
</dbReference>
<feature type="compositionally biased region" description="Polar residues" evidence="8">
    <location>
        <begin position="634"/>
        <end position="652"/>
    </location>
</feature>
<evidence type="ECO:0000256" key="8">
    <source>
        <dbReference type="SAM" id="MobiDB-lite"/>
    </source>
</evidence>
<dbReference type="InterPro" id="IPR035979">
    <property type="entry name" value="RBD_domain_sf"/>
</dbReference>
<feature type="region of interest" description="Disordered" evidence="8">
    <location>
        <begin position="632"/>
        <end position="658"/>
    </location>
</feature>
<dbReference type="PROSITE" id="PS50102">
    <property type="entry name" value="RRM"/>
    <property type="match status" value="1"/>
</dbReference>
<gene>
    <name evidence="11" type="ORF">HS088_TW15G01324</name>
</gene>
<name>A0A7J7CP78_TRIWF</name>
<evidence type="ECO:0000256" key="7">
    <source>
        <dbReference type="PROSITE-ProRule" id="PRU00723"/>
    </source>
</evidence>
<dbReference type="SUPFAM" id="SSF54928">
    <property type="entry name" value="RNA-binding domain, RBD"/>
    <property type="match status" value="1"/>
</dbReference>
<dbReference type="InterPro" id="IPR036855">
    <property type="entry name" value="Znf_CCCH_sf"/>
</dbReference>
<organism evidence="11 12">
    <name type="scientific">Tripterygium wilfordii</name>
    <name type="common">Thunder God vine</name>
    <dbReference type="NCBI Taxonomy" id="458696"/>
    <lineage>
        <taxon>Eukaryota</taxon>
        <taxon>Viridiplantae</taxon>
        <taxon>Streptophyta</taxon>
        <taxon>Embryophyta</taxon>
        <taxon>Tracheophyta</taxon>
        <taxon>Spermatophyta</taxon>
        <taxon>Magnoliopsida</taxon>
        <taxon>eudicotyledons</taxon>
        <taxon>Gunneridae</taxon>
        <taxon>Pentapetalae</taxon>
        <taxon>rosids</taxon>
        <taxon>fabids</taxon>
        <taxon>Celastrales</taxon>
        <taxon>Celastraceae</taxon>
        <taxon>Tripterygium</taxon>
    </lineage>
</organism>
<dbReference type="InParanoid" id="A0A7J7CP78"/>
<dbReference type="PANTHER" id="PTHR24009">
    <property type="entry name" value="RNA-BINDING (RRM/RBD/RNP MOTIFS)"/>
    <property type="match status" value="1"/>
</dbReference>
<reference evidence="11 12" key="1">
    <citation type="journal article" date="2020" name="Nat. Commun.">
        <title>Genome of Tripterygium wilfordii and identification of cytochrome P450 involved in triptolide biosynthesis.</title>
        <authorList>
            <person name="Tu L."/>
            <person name="Su P."/>
            <person name="Zhang Z."/>
            <person name="Gao L."/>
            <person name="Wang J."/>
            <person name="Hu T."/>
            <person name="Zhou J."/>
            <person name="Zhang Y."/>
            <person name="Zhao Y."/>
            <person name="Liu Y."/>
            <person name="Song Y."/>
            <person name="Tong Y."/>
            <person name="Lu Y."/>
            <person name="Yang J."/>
            <person name="Xu C."/>
            <person name="Jia M."/>
            <person name="Peters R.J."/>
            <person name="Huang L."/>
            <person name="Gao W."/>
        </authorList>
    </citation>
    <scope>NUCLEOTIDE SEQUENCE [LARGE SCALE GENOMIC DNA]</scope>
    <source>
        <strain evidence="12">cv. XIE 37</strain>
        <tissue evidence="11">Leaf</tissue>
    </source>
</reference>
<evidence type="ECO:0000256" key="6">
    <source>
        <dbReference type="PROSITE-ProRule" id="PRU00176"/>
    </source>
</evidence>
<keyword evidence="2 7" id="KW-0863">Zinc-finger</keyword>
<sequence>MDPFEATNVLYSKIKNIDEEHASKIMGYFLIQDLAERDLIRLAFGPETILRTMIIKAKSQLRLPSNTFSTPISPSPLSPISRPNGHNPFSQSSPRVASTNGFPSSPSSNSWPLGSPNNGNSCNTFSPISSPFLSYDSIRASLQHRNGVGEGRDGGNSSDFVDKLQLNEYLSFLNESSSCMNDEFVDRRAQVGDYAMDNGDTHLHKRSFSTSDACIAAEEAGFGVGYKHCMYFARGFCKNGENCKFMHNGFGDMLDGNGGGVVCSPSKPENLYLQQQHEEMMKLKAAQQHRLAAQFSTGGMSPLVFSKSLNFLLRQQNDSPRLGAAALVMDEEFHKFGRCHPERNDFLATGLVEKANSDSRQVYLTFPADSTFRDEDVSNYFSNFGPVLDVRIPYQQTRMFGFVTFVHPDTVKLILARGNPHFICDSRVLVKPYKEKGKVLDKRQHLQEQLERGSISPCLNLSGVDSAGRYDLRLRARMYCSQEMIRRKLEEQAELQRAIELQGRRLMNLQLPNLKGDLICNHQRSLSVGAPVSLPTHRDVNKTDNFFPDGINNEVPEAGTVEKEVDIGSDGNNGGGDDREENFNHEGCDQHERHDHSTEHVLPDTLFVSPTKSARNQQADFASALMHANESTKHSVTSSSTENNLSMATTATVDVASH</sequence>
<keyword evidence="12" id="KW-1185">Reference proteome</keyword>
<feature type="domain" description="C3H1-type" evidence="10">
    <location>
        <begin position="223"/>
        <end position="250"/>
    </location>
</feature>
<dbReference type="Pfam" id="PF00076">
    <property type="entry name" value="RRM_1"/>
    <property type="match status" value="1"/>
</dbReference>